<keyword evidence="2" id="KW-0479">Metal-binding</keyword>
<dbReference type="PANTHER" id="PTHR30502:SF0">
    <property type="entry name" value="PHOSPHOENOLPYRUVATE CARBOXYLASE FAMILY PROTEIN"/>
    <property type="match status" value="1"/>
</dbReference>
<dbReference type="SUPFAM" id="SSF51621">
    <property type="entry name" value="Phosphoenolpyruvate/pyruvate domain"/>
    <property type="match status" value="1"/>
</dbReference>
<keyword evidence="3" id="KW-0456">Lyase</keyword>
<feature type="domain" description="HpcH/HpaI aldolase/citrate lyase" evidence="4">
    <location>
        <begin position="11"/>
        <end position="149"/>
    </location>
</feature>
<comment type="caution">
    <text evidence="5">The sequence shown here is derived from an EMBL/GenBank/DDBJ whole genome shotgun (WGS) entry which is preliminary data.</text>
</comment>
<dbReference type="Gene3D" id="3.20.20.60">
    <property type="entry name" value="Phosphoenolpyruvate-binding domains"/>
    <property type="match status" value="2"/>
</dbReference>
<proteinExistence type="inferred from homology"/>
<evidence type="ECO:0000256" key="1">
    <source>
        <dbReference type="ARBA" id="ARBA00005568"/>
    </source>
</evidence>
<organism evidence="5 6">
    <name type="scientific">Acetivibrio mesophilus</name>
    <dbReference type="NCBI Taxonomy" id="2487273"/>
    <lineage>
        <taxon>Bacteria</taxon>
        <taxon>Bacillati</taxon>
        <taxon>Bacillota</taxon>
        <taxon>Clostridia</taxon>
        <taxon>Eubacteriales</taxon>
        <taxon>Oscillospiraceae</taxon>
        <taxon>Acetivibrio</taxon>
    </lineage>
</organism>
<dbReference type="InterPro" id="IPR015813">
    <property type="entry name" value="Pyrv/PenolPyrv_kinase-like_dom"/>
</dbReference>
<dbReference type="PANTHER" id="PTHR30502">
    <property type="entry name" value="2-KETO-3-DEOXY-L-RHAMNONATE ALDOLASE"/>
    <property type="match status" value="1"/>
</dbReference>
<gene>
    <name evidence="5" type="ORF">EFD62_07070</name>
</gene>
<protein>
    <submittedName>
        <fullName evidence="5">Aldolase</fullName>
    </submittedName>
</protein>
<name>A0A4Q0I6A2_9FIRM</name>
<sequence>MALNLMYITNEIEIAKIAERAGVDWIFVDLEINGKEERQGHLDTVISKHKISDVKKIKSVLKKSKLLVRVNPIFEGSKYEIDSVIEYGADIVMLPFFRTKEDVRKFIDYVNNRAKVMLLLETPEAVDNIDSILNESGIDYIHIGLNDLHLGYRMKFMFELLSNGTVEMLCKKIKQKSIPYGFGGIARIRSGLLPAENILAEHYRLGSSMVILSRSFYSIKESTNLDIADKTFTDGITAIREYETELSLKSDEFFQQNKIKLKTLVDKIANSCVVD</sequence>
<reference evidence="6" key="1">
    <citation type="submission" date="2018-11" db="EMBL/GenBank/DDBJ databases">
        <title>Genome sequencing of a novel mesophilic and cellulolytic organism within the genus Hungateiclostridium.</title>
        <authorList>
            <person name="Rettenmaier R."/>
            <person name="Liebl W."/>
            <person name="Zverlov V."/>
        </authorList>
    </citation>
    <scope>NUCLEOTIDE SEQUENCE [LARGE SCALE GENOMIC DNA]</scope>
    <source>
        <strain evidence="6">N2K1</strain>
    </source>
</reference>
<dbReference type="OrthoDB" id="278846at2"/>
<dbReference type="InterPro" id="IPR005000">
    <property type="entry name" value="Aldolase/citrate-lyase_domain"/>
</dbReference>
<dbReference type="Pfam" id="PF03328">
    <property type="entry name" value="HpcH_HpaI"/>
    <property type="match status" value="1"/>
</dbReference>
<keyword evidence="6" id="KW-1185">Reference proteome</keyword>
<dbReference type="EMBL" id="RLII01000006">
    <property type="protein sequence ID" value="RXE59417.1"/>
    <property type="molecule type" value="Genomic_DNA"/>
</dbReference>
<dbReference type="GO" id="GO:0005737">
    <property type="term" value="C:cytoplasm"/>
    <property type="evidence" value="ECO:0007669"/>
    <property type="project" value="TreeGrafter"/>
</dbReference>
<dbReference type="Proteomes" id="UP000289166">
    <property type="component" value="Unassembled WGS sequence"/>
</dbReference>
<evidence type="ECO:0000313" key="5">
    <source>
        <dbReference type="EMBL" id="RXE59417.1"/>
    </source>
</evidence>
<evidence type="ECO:0000313" key="6">
    <source>
        <dbReference type="Proteomes" id="UP000289166"/>
    </source>
</evidence>
<dbReference type="GO" id="GO:0046872">
    <property type="term" value="F:metal ion binding"/>
    <property type="evidence" value="ECO:0007669"/>
    <property type="project" value="UniProtKB-KW"/>
</dbReference>
<evidence type="ECO:0000256" key="3">
    <source>
        <dbReference type="ARBA" id="ARBA00023239"/>
    </source>
</evidence>
<accession>A0A4Q0I6A2</accession>
<dbReference type="AlphaFoldDB" id="A0A4Q0I6A2"/>
<dbReference type="GO" id="GO:0016832">
    <property type="term" value="F:aldehyde-lyase activity"/>
    <property type="evidence" value="ECO:0007669"/>
    <property type="project" value="TreeGrafter"/>
</dbReference>
<evidence type="ECO:0000259" key="4">
    <source>
        <dbReference type="Pfam" id="PF03328"/>
    </source>
</evidence>
<dbReference type="InterPro" id="IPR040442">
    <property type="entry name" value="Pyrv_kinase-like_dom_sf"/>
</dbReference>
<dbReference type="InterPro" id="IPR050251">
    <property type="entry name" value="HpcH-HpaI_aldolase"/>
</dbReference>
<comment type="similarity">
    <text evidence="1">Belongs to the HpcH/HpaI aldolase family.</text>
</comment>
<dbReference type="RefSeq" id="WP_069195691.1">
    <property type="nucleotide sequence ID" value="NZ_RLII01000006.1"/>
</dbReference>
<evidence type="ECO:0000256" key="2">
    <source>
        <dbReference type="ARBA" id="ARBA00022723"/>
    </source>
</evidence>